<gene>
    <name evidence="2" type="ORF">BJP25_20730</name>
</gene>
<dbReference type="Proteomes" id="UP000186040">
    <property type="component" value="Unassembled WGS sequence"/>
</dbReference>
<dbReference type="STRING" id="1193682.BJP25_20730"/>
<dbReference type="InterPro" id="IPR007138">
    <property type="entry name" value="ABM_dom"/>
</dbReference>
<dbReference type="EMBL" id="MKQR01000016">
    <property type="protein sequence ID" value="OLR92498.1"/>
    <property type="molecule type" value="Genomic_DNA"/>
</dbReference>
<reference evidence="2 3" key="1">
    <citation type="submission" date="2016-10" db="EMBL/GenBank/DDBJ databases">
        <title>The Draft Genome Sequence of Actinokineospora bangkokensis 44EHWT reveals the biosynthetic pathway of antifungal compounds Thailandins with unusual extender unit butylmalonyl-CoA.</title>
        <authorList>
            <person name="Greule A."/>
            <person name="Intra B."/>
            <person name="Flemming S."/>
            <person name="Rommel M.G."/>
            <person name="Panbangred W."/>
            <person name="Bechthold A."/>
        </authorList>
    </citation>
    <scope>NUCLEOTIDE SEQUENCE [LARGE SCALE GENOMIC DNA]</scope>
    <source>
        <strain evidence="2 3">44EHW</strain>
    </source>
</reference>
<evidence type="ECO:0000313" key="3">
    <source>
        <dbReference type="Proteomes" id="UP000186040"/>
    </source>
</evidence>
<dbReference type="SUPFAM" id="SSF54909">
    <property type="entry name" value="Dimeric alpha+beta barrel"/>
    <property type="match status" value="1"/>
</dbReference>
<dbReference type="OrthoDB" id="1494517at2"/>
<proteinExistence type="predicted"/>
<dbReference type="GO" id="GO:0004497">
    <property type="term" value="F:monooxygenase activity"/>
    <property type="evidence" value="ECO:0007669"/>
    <property type="project" value="UniProtKB-KW"/>
</dbReference>
<keyword evidence="2" id="KW-0560">Oxidoreductase</keyword>
<dbReference type="AlphaFoldDB" id="A0A1Q9LKE3"/>
<accession>A0A1Q9LKE3</accession>
<organism evidence="2 3">
    <name type="scientific">Actinokineospora bangkokensis</name>
    <dbReference type="NCBI Taxonomy" id="1193682"/>
    <lineage>
        <taxon>Bacteria</taxon>
        <taxon>Bacillati</taxon>
        <taxon>Actinomycetota</taxon>
        <taxon>Actinomycetes</taxon>
        <taxon>Pseudonocardiales</taxon>
        <taxon>Pseudonocardiaceae</taxon>
        <taxon>Actinokineospora</taxon>
    </lineage>
</organism>
<comment type="caution">
    <text evidence="2">The sequence shown here is derived from an EMBL/GenBank/DDBJ whole genome shotgun (WGS) entry which is preliminary data.</text>
</comment>
<dbReference type="Pfam" id="PF03992">
    <property type="entry name" value="ABM"/>
    <property type="match status" value="1"/>
</dbReference>
<keyword evidence="2" id="KW-0503">Monooxygenase</keyword>
<evidence type="ECO:0000259" key="1">
    <source>
        <dbReference type="PROSITE" id="PS51725"/>
    </source>
</evidence>
<dbReference type="Gene3D" id="3.30.70.100">
    <property type="match status" value="1"/>
</dbReference>
<protein>
    <submittedName>
        <fullName evidence="2">Antibiotic biosynthesis monooxygenase</fullName>
    </submittedName>
</protein>
<name>A0A1Q9LKE3_9PSEU</name>
<evidence type="ECO:0000313" key="2">
    <source>
        <dbReference type="EMBL" id="OLR92498.1"/>
    </source>
</evidence>
<dbReference type="RefSeq" id="WP_075975641.1">
    <property type="nucleotide sequence ID" value="NZ_MKQR01000016.1"/>
</dbReference>
<dbReference type="InterPro" id="IPR011008">
    <property type="entry name" value="Dimeric_a/b-barrel"/>
</dbReference>
<dbReference type="PROSITE" id="PS51725">
    <property type="entry name" value="ABM"/>
    <property type="match status" value="1"/>
</dbReference>
<keyword evidence="3" id="KW-1185">Reference proteome</keyword>
<feature type="domain" description="ABM" evidence="1">
    <location>
        <begin position="14"/>
        <end position="104"/>
    </location>
</feature>
<sequence>MTGTTTITESARLTTLVNVFTVSPDKQADLVAVLATATDEVMRHVPGFISANIHASTDGTKVINYAQWATPDAYQAVFTDDRAKAHMGRAAALAEGFEPNLYTVESVHHS</sequence>